<proteinExistence type="predicted"/>
<protein>
    <submittedName>
        <fullName evidence="2">NinG recombination protein</fullName>
    </submittedName>
</protein>
<evidence type="ECO:0000256" key="1">
    <source>
        <dbReference type="SAM" id="Coils"/>
    </source>
</evidence>
<name>A0A8S5P4L7_9CAUD</name>
<reference evidence="2" key="1">
    <citation type="journal article" date="2021" name="Proc. Natl. Acad. Sci. U.S.A.">
        <title>A Catalog of Tens of Thousands of Viruses from Human Metagenomes Reveals Hidden Associations with Chronic Diseases.</title>
        <authorList>
            <person name="Tisza M.J."/>
            <person name="Buck C.B."/>
        </authorList>
    </citation>
    <scope>NUCLEOTIDE SEQUENCE</scope>
    <source>
        <strain evidence="2">CtZE52</strain>
    </source>
</reference>
<sequence length="164" mass="19866">MDYKEQIKDPRWQRRRLEILSRDNFACQICGDTDNTLHVHHLAYEQNKKIWEYDDWQLISLCEKCHEDEHKNALNDILETIRSLQKMGITLFEISSLLWDINISIYLEHDDAILKVTGNDGSYFHRENEILALTQRRIKAKEKLYKENERKRKDFREKNKDIPF</sequence>
<evidence type="ECO:0000313" key="2">
    <source>
        <dbReference type="EMBL" id="DAE01140.1"/>
    </source>
</evidence>
<dbReference type="Gene3D" id="1.10.30.50">
    <property type="match status" value="1"/>
</dbReference>
<keyword evidence="1" id="KW-0175">Coiled coil</keyword>
<feature type="coiled-coil region" evidence="1">
    <location>
        <begin position="131"/>
        <end position="161"/>
    </location>
</feature>
<organism evidence="2">
    <name type="scientific">Siphoviridae sp. ctZE52</name>
    <dbReference type="NCBI Taxonomy" id="2825557"/>
    <lineage>
        <taxon>Viruses</taxon>
        <taxon>Duplodnaviria</taxon>
        <taxon>Heunggongvirae</taxon>
        <taxon>Uroviricota</taxon>
        <taxon>Caudoviricetes</taxon>
    </lineage>
</organism>
<dbReference type="EMBL" id="BK015320">
    <property type="protein sequence ID" value="DAE01140.1"/>
    <property type="molecule type" value="Genomic_DNA"/>
</dbReference>
<accession>A0A8S5P4L7</accession>